<dbReference type="AlphaFoldDB" id="A0A1I4AJ33"/>
<proteinExistence type="predicted"/>
<keyword evidence="2" id="KW-1185">Reference proteome</keyword>
<name>A0A1I4AJ33_9LACT</name>
<dbReference type="InterPro" id="IPR047727">
    <property type="entry name" value="Sce7725-like"/>
</dbReference>
<evidence type="ECO:0008006" key="3">
    <source>
        <dbReference type="Google" id="ProtNLM"/>
    </source>
</evidence>
<gene>
    <name evidence="1" type="ORF">SAMN04488569_104915</name>
</gene>
<sequence>MYFPFLRGRQNELLAIRELLDEGLLTGKVIPVIEPIKETNTFEITLKQYIEKEYQLYLTLNTQVEDFEISPTLENLISESQSVFPALLMEDDDYVNYIPQLGELPSIVFYKNREDIDKKVELDKLHINPKISFITNNRDTRYFPNNEVGLYRDVFEKKKRNADYDSNTPEFYSDDHLYYREEGFVAFSDYSIVGEEYSTSGFAPMAVALHIVYFDEKEETMMIRHFVSDSNEDISNPAGKFSEALEKLVQWFLKESKDQDFKKLNHSSAMEEFVTLLDNKKYPGLGYVKKLSLKHHLEIMDRFLANDLND</sequence>
<dbReference type="EMBL" id="FOSJ01000049">
    <property type="protein sequence ID" value="SFK56007.1"/>
    <property type="molecule type" value="Genomic_DNA"/>
</dbReference>
<evidence type="ECO:0000313" key="1">
    <source>
        <dbReference type="EMBL" id="SFK56007.1"/>
    </source>
</evidence>
<accession>A0A1I4AJ33</accession>
<organism evidence="1 2">
    <name type="scientific">Marinilactibacillus piezotolerans</name>
    <dbReference type="NCBI Taxonomy" id="258723"/>
    <lineage>
        <taxon>Bacteria</taxon>
        <taxon>Bacillati</taxon>
        <taxon>Bacillota</taxon>
        <taxon>Bacilli</taxon>
        <taxon>Lactobacillales</taxon>
        <taxon>Carnobacteriaceae</taxon>
        <taxon>Marinilactibacillus</taxon>
    </lineage>
</organism>
<protein>
    <recommendedName>
        <fullName evidence="3">Sce7725 family protein</fullName>
    </recommendedName>
</protein>
<dbReference type="Proteomes" id="UP000199589">
    <property type="component" value="Unassembled WGS sequence"/>
</dbReference>
<dbReference type="RefSeq" id="WP_091898349.1">
    <property type="nucleotide sequence ID" value="NZ_FOSJ01000049.1"/>
</dbReference>
<dbReference type="NCBIfam" id="NF033831">
    <property type="entry name" value="sce7725_fam"/>
    <property type="match status" value="1"/>
</dbReference>
<evidence type="ECO:0000313" key="2">
    <source>
        <dbReference type="Proteomes" id="UP000199589"/>
    </source>
</evidence>
<reference evidence="2" key="1">
    <citation type="submission" date="2016-10" db="EMBL/GenBank/DDBJ databases">
        <authorList>
            <person name="Varghese N."/>
            <person name="Submissions S."/>
        </authorList>
    </citation>
    <scope>NUCLEOTIDE SEQUENCE [LARGE SCALE GENOMIC DNA]</scope>
    <source>
        <strain evidence="2">DSM 16108</strain>
    </source>
</reference>
<dbReference type="OrthoDB" id="8910160at2"/>